<evidence type="ECO:0000313" key="3">
    <source>
        <dbReference type="Proteomes" id="UP000288716"/>
    </source>
</evidence>
<dbReference type="EMBL" id="NCKV01005031">
    <property type="protein sequence ID" value="RWS24319.1"/>
    <property type="molecule type" value="Genomic_DNA"/>
</dbReference>
<dbReference type="AlphaFoldDB" id="A0A443S9T6"/>
<dbReference type="InterPro" id="IPR052774">
    <property type="entry name" value="Celegans_DevNeuronal_Protein"/>
</dbReference>
<reference evidence="2 3" key="1">
    <citation type="journal article" date="2018" name="Gigascience">
        <title>Genomes of trombidid mites reveal novel predicted allergens and laterally-transferred genes associated with secondary metabolism.</title>
        <authorList>
            <person name="Dong X."/>
            <person name="Chaisiri K."/>
            <person name="Xia D."/>
            <person name="Armstrong S.D."/>
            <person name="Fang Y."/>
            <person name="Donnelly M.J."/>
            <person name="Kadowaki T."/>
            <person name="McGarry J.W."/>
            <person name="Darby A.C."/>
            <person name="Makepeace B.L."/>
        </authorList>
    </citation>
    <scope>NUCLEOTIDE SEQUENCE [LARGE SCALE GENOMIC DNA]</scope>
    <source>
        <strain evidence="2">UoL-UT</strain>
    </source>
</reference>
<proteinExistence type="predicted"/>
<dbReference type="PROSITE" id="PS51034">
    <property type="entry name" value="ZP_2"/>
    <property type="match status" value="1"/>
</dbReference>
<dbReference type="STRING" id="299467.A0A443S9T6"/>
<evidence type="ECO:0000313" key="2">
    <source>
        <dbReference type="EMBL" id="RWS24319.1"/>
    </source>
</evidence>
<dbReference type="Proteomes" id="UP000288716">
    <property type="component" value="Unassembled WGS sequence"/>
</dbReference>
<sequence length="275" mass="31224">MIAHITLQDTKVFYNRLIVENTANNSKEVVLVNCVLSNEFALRSKRQVFDEWPLPENFTESIDELIDFSGNVTERAPIPYLNAAVRQNGRFVDTALNVHPGTPLEMIIYLDDESAKVYGLFATFLKVTDNTSSKQEEIIVLNGCSIDPYIFSNFETEDGGNSLSAKFRAFKFPESNFVLFVGTVNVCLNECQGVPCGNSQLGFGRKKRSIPYEVPPDPNKVFEVEMTAFLKVDSPPNVNVQQMKGNFDCRRLYALKRYLCFSDNNEIRRRTVSER</sequence>
<name>A0A443S9T6_9ACAR</name>
<dbReference type="InterPro" id="IPR001507">
    <property type="entry name" value="ZP_dom"/>
</dbReference>
<protein>
    <recommendedName>
        <fullName evidence="1">ZP domain-containing protein</fullName>
    </recommendedName>
</protein>
<evidence type="ECO:0000259" key="1">
    <source>
        <dbReference type="PROSITE" id="PS51034"/>
    </source>
</evidence>
<comment type="caution">
    <text evidence="2">The sequence shown here is derived from an EMBL/GenBank/DDBJ whole genome shotgun (WGS) entry which is preliminary data.</text>
</comment>
<dbReference type="PANTHER" id="PTHR47327:SF7">
    <property type="entry name" value="GH08941P"/>
    <property type="match status" value="1"/>
</dbReference>
<keyword evidence="3" id="KW-1185">Reference proteome</keyword>
<feature type="domain" description="ZP" evidence="1">
    <location>
        <begin position="1"/>
        <end position="203"/>
    </location>
</feature>
<gene>
    <name evidence="2" type="ORF">B4U80_04716</name>
</gene>
<dbReference type="VEuPathDB" id="VectorBase:LDEU007721"/>
<accession>A0A443S9T6</accession>
<organism evidence="2 3">
    <name type="scientific">Leptotrombidium deliense</name>
    <dbReference type="NCBI Taxonomy" id="299467"/>
    <lineage>
        <taxon>Eukaryota</taxon>
        <taxon>Metazoa</taxon>
        <taxon>Ecdysozoa</taxon>
        <taxon>Arthropoda</taxon>
        <taxon>Chelicerata</taxon>
        <taxon>Arachnida</taxon>
        <taxon>Acari</taxon>
        <taxon>Acariformes</taxon>
        <taxon>Trombidiformes</taxon>
        <taxon>Prostigmata</taxon>
        <taxon>Anystina</taxon>
        <taxon>Parasitengona</taxon>
        <taxon>Trombiculoidea</taxon>
        <taxon>Trombiculidae</taxon>
        <taxon>Leptotrombidium</taxon>
    </lineage>
</organism>
<dbReference type="PANTHER" id="PTHR47327">
    <property type="entry name" value="FI18240P1-RELATED"/>
    <property type="match status" value="1"/>
</dbReference>
<dbReference type="GO" id="GO:0009653">
    <property type="term" value="P:anatomical structure morphogenesis"/>
    <property type="evidence" value="ECO:0007669"/>
    <property type="project" value="TreeGrafter"/>
</dbReference>
<dbReference type="OrthoDB" id="6407830at2759"/>